<dbReference type="InterPro" id="IPR002616">
    <property type="entry name" value="tRNA_ribo_trans-like"/>
</dbReference>
<feature type="binding site" evidence="5">
    <location>
        <position position="352"/>
    </location>
    <ligand>
        <name>Zn(2+)</name>
        <dbReference type="ChEBI" id="CHEBI:29105"/>
    </ligand>
</feature>
<name>A0A368G0J4_ANCCA</name>
<accession>A0A368G0J4</accession>
<evidence type="ECO:0000256" key="2">
    <source>
        <dbReference type="ARBA" id="ARBA00022694"/>
    </source>
</evidence>
<feature type="binding site" evidence="5">
    <location>
        <position position="323"/>
    </location>
    <ligand>
        <name>Zn(2+)</name>
        <dbReference type="ChEBI" id="CHEBI:29105"/>
    </ligand>
</feature>
<dbReference type="GO" id="GO:0008479">
    <property type="term" value="F:tRNA-guanosine(34) queuine transglycosylase activity"/>
    <property type="evidence" value="ECO:0007669"/>
    <property type="project" value="UniProtKB-UniRule"/>
</dbReference>
<keyword evidence="3 5" id="KW-0479">Metal-binding</keyword>
<keyword evidence="8" id="KW-1185">Reference proteome</keyword>
<dbReference type="GO" id="GO:0097193">
    <property type="term" value="P:intrinsic apoptotic signaling pathway"/>
    <property type="evidence" value="ECO:0007669"/>
    <property type="project" value="InterPro"/>
</dbReference>
<dbReference type="InterPro" id="IPR028592">
    <property type="entry name" value="QTRTD1"/>
</dbReference>
<dbReference type="InterPro" id="IPR036511">
    <property type="entry name" value="TGT-like_sf"/>
</dbReference>
<dbReference type="GO" id="GO:0005737">
    <property type="term" value="C:cytoplasm"/>
    <property type="evidence" value="ECO:0007669"/>
    <property type="project" value="UniProtKB-SubCell"/>
</dbReference>
<sequence length="499" mass="57664">MVDFVVSKKSALGRTGIIESWGRHLVKHATPSCMVYLRAGHIPHLTWEVAQNWLKLDQIPIYQLTLPSLIESSKVIEKFGKGAPAFCGMPKDSAVHLHITDPLAEMRSGFNDTKSIALFTKGGKKMLNAPWHREIIRNFLCDSFDTMLDYDAPRGSLNKRLTKGIERTKSFYDELFKEDEEYLEGAVVVSLGGGFSDYHRRKYAVDIGLNKRCNGYSVDLREFVDGKEVDQEELQKLVEETFAPLPPTRLRFVAGPFDPAMVLRLTKLGFDFFDSSYPVKMAEMAKALRLADDYPHSSLFDLVDFNDDKYADDYDKLFESCECYTCKNYTRMYLRHLTNTKELLGPILLVIHNVTEYQRMFSLIRKTIDEKMNISDDQVRMDRRYDWVGPPNPISKIRPIKLRRVDNETQLEREYREAREELNRWNSAFWAAHNTLFDAKKAEFIEKRKKELGRLGQVSANDLSVFYKEFLDSQHASLMAYNKRQAQSDFVSENGTIAI</sequence>
<dbReference type="Proteomes" id="UP000252519">
    <property type="component" value="Unassembled WGS sequence"/>
</dbReference>
<comment type="subunit">
    <text evidence="5">Heterodimer of a catalytic subunit and an accessory subunit.</text>
</comment>
<dbReference type="SUPFAM" id="SSF51713">
    <property type="entry name" value="tRNA-guanine transglycosylase"/>
    <property type="match status" value="1"/>
</dbReference>
<reference evidence="7 8" key="1">
    <citation type="submission" date="2014-10" db="EMBL/GenBank/DDBJ databases">
        <title>Draft genome of the hookworm Ancylostoma caninum.</title>
        <authorList>
            <person name="Mitreva M."/>
        </authorList>
    </citation>
    <scope>NUCLEOTIDE SEQUENCE [LARGE SCALE GENOMIC DNA]</scope>
    <source>
        <strain evidence="7 8">Baltimore</strain>
    </source>
</reference>
<dbReference type="GO" id="GO:0006400">
    <property type="term" value="P:tRNA modification"/>
    <property type="evidence" value="ECO:0007669"/>
    <property type="project" value="InterPro"/>
</dbReference>
<comment type="subcellular location">
    <subcellularLocation>
        <location evidence="5">Cytoplasm</location>
    </subcellularLocation>
</comment>
<evidence type="ECO:0000313" key="8">
    <source>
        <dbReference type="Proteomes" id="UP000252519"/>
    </source>
</evidence>
<comment type="cofactor">
    <cofactor evidence="5">
        <name>Zn(2+)</name>
        <dbReference type="ChEBI" id="CHEBI:29105"/>
    </cofactor>
    <text evidence="5">Binds 1 zinc ion per subunit.</text>
</comment>
<dbReference type="AlphaFoldDB" id="A0A368G0J4"/>
<protein>
    <recommendedName>
        <fullName evidence="5">Queuine tRNA-ribosyltransferase accessory subunit 2</fullName>
    </recommendedName>
    <alternativeName>
        <fullName evidence="5">Queuine tRNA-ribosyltransferase domain-containing protein 1</fullName>
    </alternativeName>
</protein>
<dbReference type="InterPro" id="IPR050852">
    <property type="entry name" value="Queuine_tRNA-ribosyltrfase"/>
</dbReference>
<feature type="binding site" evidence="5">
    <location>
        <position position="326"/>
    </location>
    <ligand>
        <name>Zn(2+)</name>
        <dbReference type="ChEBI" id="CHEBI:29105"/>
    </ligand>
</feature>
<keyword evidence="2 5" id="KW-0819">tRNA processing</keyword>
<evidence type="ECO:0000313" key="7">
    <source>
        <dbReference type="EMBL" id="RCN37238.1"/>
    </source>
</evidence>
<gene>
    <name evidence="7" type="ORF">ANCCAN_16879</name>
</gene>
<evidence type="ECO:0000256" key="1">
    <source>
        <dbReference type="ARBA" id="ARBA00022490"/>
    </source>
</evidence>
<dbReference type="HAMAP" id="MF_03043">
    <property type="entry name" value="QTRT2"/>
    <property type="match status" value="1"/>
</dbReference>
<dbReference type="Gene3D" id="3.20.20.105">
    <property type="entry name" value="Queuine tRNA-ribosyltransferase-like"/>
    <property type="match status" value="1"/>
</dbReference>
<dbReference type="InterPro" id="IPR018796">
    <property type="entry name" value="COA8"/>
</dbReference>
<comment type="similarity">
    <text evidence="5">Belongs to the queuine tRNA-ribosyltransferase family. QTRT2 subfamily.</text>
</comment>
<dbReference type="Pfam" id="PF10231">
    <property type="entry name" value="COA8"/>
    <property type="match status" value="1"/>
</dbReference>
<dbReference type="OrthoDB" id="27601at2759"/>
<dbReference type="PANTHER" id="PTHR46064:SF1">
    <property type="entry name" value="QUEUINE TRNA-RIBOSYLTRANSFERASE ACCESSORY SUBUNIT 2"/>
    <property type="match status" value="1"/>
</dbReference>
<dbReference type="STRING" id="29170.A0A368G0J4"/>
<keyword evidence="4 5" id="KW-0862">Zinc</keyword>
<comment type="function">
    <text evidence="5">Non-catalytic subunit of the queuine tRNA-ribosyltransferase (TGT) that catalyzes the base-exchange of a guanine (G) residue with queuine (Q) at position 34 (anticodon wobble position) in tRNAs with GU(N) anticodons (tRNA-Asp, -Asn, -His and -Tyr), resulting in the hypermodified nucleoside queuosine (7-(((4,5-cis-dihydroxy-2-cyclopenten-1-yl)amino)methyl)-7-deazaguanosine).</text>
</comment>
<proteinExistence type="inferred from homology"/>
<evidence type="ECO:0000256" key="3">
    <source>
        <dbReference type="ARBA" id="ARBA00022723"/>
    </source>
</evidence>
<dbReference type="GO" id="GO:0046872">
    <property type="term" value="F:metal ion binding"/>
    <property type="evidence" value="ECO:0007669"/>
    <property type="project" value="UniProtKB-KW"/>
</dbReference>
<evidence type="ECO:0000256" key="5">
    <source>
        <dbReference type="HAMAP-Rule" id="MF_03043"/>
    </source>
</evidence>
<dbReference type="NCBIfam" id="TIGR00449">
    <property type="entry name" value="tgt_general"/>
    <property type="match status" value="1"/>
</dbReference>
<evidence type="ECO:0000259" key="6">
    <source>
        <dbReference type="Pfam" id="PF01702"/>
    </source>
</evidence>
<organism evidence="7 8">
    <name type="scientific">Ancylostoma caninum</name>
    <name type="common">Dog hookworm</name>
    <dbReference type="NCBI Taxonomy" id="29170"/>
    <lineage>
        <taxon>Eukaryota</taxon>
        <taxon>Metazoa</taxon>
        <taxon>Ecdysozoa</taxon>
        <taxon>Nematoda</taxon>
        <taxon>Chromadorea</taxon>
        <taxon>Rhabditida</taxon>
        <taxon>Rhabditina</taxon>
        <taxon>Rhabditomorpha</taxon>
        <taxon>Strongyloidea</taxon>
        <taxon>Ancylostomatidae</taxon>
        <taxon>Ancylostomatinae</taxon>
        <taxon>Ancylostoma</taxon>
    </lineage>
</organism>
<comment type="caution">
    <text evidence="7">The sequence shown here is derived from an EMBL/GenBank/DDBJ whole genome shotgun (WGS) entry which is preliminary data.</text>
</comment>
<keyword evidence="1 5" id="KW-0963">Cytoplasm</keyword>
<dbReference type="EMBL" id="JOJR01000486">
    <property type="protein sequence ID" value="RCN37238.1"/>
    <property type="molecule type" value="Genomic_DNA"/>
</dbReference>
<feature type="binding site" evidence="5">
    <location>
        <position position="321"/>
    </location>
    <ligand>
        <name>Zn(2+)</name>
        <dbReference type="ChEBI" id="CHEBI:29105"/>
    </ligand>
</feature>
<dbReference type="PANTHER" id="PTHR46064">
    <property type="entry name" value="QUEUINE TRNA-RIBOSYLTRANSFERASE ACCESSORY SUBUNIT 2"/>
    <property type="match status" value="1"/>
</dbReference>
<feature type="domain" description="tRNA-guanine(15) transglycosylase-like" evidence="6">
    <location>
        <begin position="13"/>
        <end position="371"/>
    </location>
</feature>
<dbReference type="Pfam" id="PF01702">
    <property type="entry name" value="TGT"/>
    <property type="match status" value="1"/>
</dbReference>
<evidence type="ECO:0000256" key="4">
    <source>
        <dbReference type="ARBA" id="ARBA00022833"/>
    </source>
</evidence>